<reference evidence="2" key="1">
    <citation type="submission" date="2021-04" db="EMBL/GenBank/DDBJ databases">
        <title>Draft Genome Sequence of Pandoravirus japonicus, Isolated from the Sabaishi River of Niigata, Japan.</title>
        <authorList>
            <person name="Hosokawa N."/>
            <person name="Takahashi H."/>
            <person name="Aoki K."/>
            <person name="Takemura M."/>
        </authorList>
    </citation>
    <scope>NUCLEOTIDE SEQUENCE</scope>
</reference>
<dbReference type="Proteomes" id="UP001253637">
    <property type="component" value="Segment"/>
</dbReference>
<sequence length="475" mass="51738">MTLVGAAPAKNRTRPAGQEEEGERVLWPIGTVFGCDRVFFPFFYSYMHPVNVWTRMVESRIFSTSPNKDANNDDDNTAKSAPGASPIATVHKMDQEPTASLPSAGNEPPNGDVEPKDCARQHGPEAQHKTADANADPRQQAAIDEARRAGVPPFAREAIARREDAYDRASVRDLFDSLIDDCKAHALGADGKSLLPPEPLGPVGRSLPTPLLIDVGYSFVDHAEVRACLAPDGASWSLYRTDPQRVIGSSHVGAAGDRWCTVPGCPEARCKSCGLILAAMGVTDPTDPARAIPYRWPIGVRWTWTHAQMEDHLVARLRYEPDFVVDTSTTRTVESKGALGVKVEHGTSGLWDGGNGDAWYVTVAERVVRDWGGGGGPTLGAHDCVVGLAEARYALERCDFAVRHWRLNAAGRGFEPAAGDLEQRRRAKLRARREGLRGWINAVEFLVRNRAFYLAEVAPYEARLIEAASRGLVSA</sequence>
<dbReference type="EMBL" id="LC625835">
    <property type="protein sequence ID" value="BCU03260.1"/>
    <property type="molecule type" value="Genomic_DNA"/>
</dbReference>
<feature type="region of interest" description="Disordered" evidence="1">
    <location>
        <begin position="65"/>
        <end position="84"/>
    </location>
</feature>
<feature type="region of interest" description="Disordered" evidence="1">
    <location>
        <begin position="1"/>
        <end position="21"/>
    </location>
</feature>
<name>A0A811BPN6_9VIRU</name>
<dbReference type="InterPro" id="IPR043654">
    <property type="entry name" value="DUF5879"/>
</dbReference>
<evidence type="ECO:0000313" key="3">
    <source>
        <dbReference type="Proteomes" id="UP001253637"/>
    </source>
</evidence>
<evidence type="ECO:0000313" key="2">
    <source>
        <dbReference type="EMBL" id="BCU03260.1"/>
    </source>
</evidence>
<feature type="compositionally biased region" description="Basic and acidic residues" evidence="1">
    <location>
        <begin position="113"/>
        <end position="131"/>
    </location>
</feature>
<proteinExistence type="predicted"/>
<organism evidence="2 3">
    <name type="scientific">Pandoravirus japonicus</name>
    <dbReference type="NCBI Taxonomy" id="2823154"/>
    <lineage>
        <taxon>Viruses</taxon>
        <taxon>Pandoravirus</taxon>
    </lineage>
</organism>
<protein>
    <submittedName>
        <fullName evidence="2">Uncharacterized protein</fullName>
    </submittedName>
</protein>
<accession>A0A811BPN6</accession>
<dbReference type="Pfam" id="PF19207">
    <property type="entry name" value="DUF5879"/>
    <property type="match status" value="1"/>
</dbReference>
<feature type="region of interest" description="Disordered" evidence="1">
    <location>
        <begin position="95"/>
        <end position="149"/>
    </location>
</feature>
<evidence type="ECO:0000256" key="1">
    <source>
        <dbReference type="SAM" id="MobiDB-lite"/>
    </source>
</evidence>